<comment type="caution">
    <text evidence="2">The sequence shown here is derived from an EMBL/GenBank/DDBJ whole genome shotgun (WGS) entry which is preliminary data.</text>
</comment>
<accession>A0AA40C4D8</accession>
<sequence>MPFKFSFSSSTSATVAGSASVNGHEAAKGWAYKHEAYSNEYGSGSRTTKQKLGHAPVTETRMYDAQGKPILIEGTKRSVEPIVSDDRRIEDVTEDESRK</sequence>
<gene>
    <name evidence="2" type="ORF">B0T14DRAFT_517168</name>
</gene>
<protein>
    <submittedName>
        <fullName evidence="2">Uncharacterized protein</fullName>
    </submittedName>
</protein>
<dbReference type="AlphaFoldDB" id="A0AA40C4D8"/>
<dbReference type="EMBL" id="JAULSU010000003">
    <property type="protein sequence ID" value="KAK0623873.1"/>
    <property type="molecule type" value="Genomic_DNA"/>
</dbReference>
<feature type="region of interest" description="Disordered" evidence="1">
    <location>
        <begin position="1"/>
        <end position="21"/>
    </location>
</feature>
<keyword evidence="3" id="KW-1185">Reference proteome</keyword>
<reference evidence="2" key="1">
    <citation type="submission" date="2023-06" db="EMBL/GenBank/DDBJ databases">
        <title>Genome-scale phylogeny and comparative genomics of the fungal order Sordariales.</title>
        <authorList>
            <consortium name="Lawrence Berkeley National Laboratory"/>
            <person name="Hensen N."/>
            <person name="Bonometti L."/>
            <person name="Westerberg I."/>
            <person name="Brannstrom I.O."/>
            <person name="Guillou S."/>
            <person name="Cros-Aarteil S."/>
            <person name="Calhoun S."/>
            <person name="Haridas S."/>
            <person name="Kuo A."/>
            <person name="Mondo S."/>
            <person name="Pangilinan J."/>
            <person name="Riley R."/>
            <person name="Labutti K."/>
            <person name="Andreopoulos B."/>
            <person name="Lipzen A."/>
            <person name="Chen C."/>
            <person name="Yanf M."/>
            <person name="Daum C."/>
            <person name="Ng V."/>
            <person name="Clum A."/>
            <person name="Steindorff A."/>
            <person name="Ohm R."/>
            <person name="Martin F."/>
            <person name="Silar P."/>
            <person name="Natvig D."/>
            <person name="Lalanne C."/>
            <person name="Gautier V."/>
            <person name="Ament-Velasquez S.L."/>
            <person name="Kruys A."/>
            <person name="Hutchinson M.I."/>
            <person name="Powell A.J."/>
            <person name="Barry K."/>
            <person name="Miller A.N."/>
            <person name="Grigoriev I.V."/>
            <person name="Debuchy R."/>
            <person name="Gladieux P."/>
            <person name="Thoren M.H."/>
            <person name="Johannesson H."/>
        </authorList>
    </citation>
    <scope>NUCLEOTIDE SEQUENCE</scope>
    <source>
        <strain evidence="2">CBS 606.72</strain>
    </source>
</reference>
<dbReference type="Proteomes" id="UP001175000">
    <property type="component" value="Unassembled WGS sequence"/>
</dbReference>
<evidence type="ECO:0000313" key="3">
    <source>
        <dbReference type="Proteomes" id="UP001175000"/>
    </source>
</evidence>
<organism evidence="2 3">
    <name type="scientific">Immersiella caudata</name>
    <dbReference type="NCBI Taxonomy" id="314043"/>
    <lineage>
        <taxon>Eukaryota</taxon>
        <taxon>Fungi</taxon>
        <taxon>Dikarya</taxon>
        <taxon>Ascomycota</taxon>
        <taxon>Pezizomycotina</taxon>
        <taxon>Sordariomycetes</taxon>
        <taxon>Sordariomycetidae</taxon>
        <taxon>Sordariales</taxon>
        <taxon>Lasiosphaeriaceae</taxon>
        <taxon>Immersiella</taxon>
    </lineage>
</organism>
<proteinExistence type="predicted"/>
<evidence type="ECO:0000313" key="2">
    <source>
        <dbReference type="EMBL" id="KAK0623873.1"/>
    </source>
</evidence>
<evidence type="ECO:0000256" key="1">
    <source>
        <dbReference type="SAM" id="MobiDB-lite"/>
    </source>
</evidence>
<name>A0AA40C4D8_9PEZI</name>